<evidence type="ECO:0000313" key="2">
    <source>
        <dbReference type="Proteomes" id="UP000620124"/>
    </source>
</evidence>
<dbReference type="AlphaFoldDB" id="A0A8H7CNA4"/>
<protein>
    <submittedName>
        <fullName evidence="1">Uncharacterized protein</fullName>
    </submittedName>
</protein>
<name>A0A8H7CNA4_9AGAR</name>
<dbReference type="EMBL" id="JACAZI010000015">
    <property type="protein sequence ID" value="KAF7344049.1"/>
    <property type="molecule type" value="Genomic_DNA"/>
</dbReference>
<evidence type="ECO:0000313" key="1">
    <source>
        <dbReference type="EMBL" id="KAF7344049.1"/>
    </source>
</evidence>
<accession>A0A8H7CNA4</accession>
<dbReference type="Proteomes" id="UP000620124">
    <property type="component" value="Unassembled WGS sequence"/>
</dbReference>
<comment type="caution">
    <text evidence="1">The sequence shown here is derived from an EMBL/GenBank/DDBJ whole genome shotgun (WGS) entry which is preliminary data.</text>
</comment>
<reference evidence="1" key="1">
    <citation type="submission" date="2020-05" db="EMBL/GenBank/DDBJ databases">
        <title>Mycena genomes resolve the evolution of fungal bioluminescence.</title>
        <authorList>
            <person name="Tsai I.J."/>
        </authorList>
    </citation>
    <scope>NUCLEOTIDE SEQUENCE</scope>
    <source>
        <strain evidence="1">CCC161011</strain>
    </source>
</reference>
<keyword evidence="2" id="KW-1185">Reference proteome</keyword>
<proteinExistence type="predicted"/>
<organism evidence="1 2">
    <name type="scientific">Mycena venus</name>
    <dbReference type="NCBI Taxonomy" id="2733690"/>
    <lineage>
        <taxon>Eukaryota</taxon>
        <taxon>Fungi</taxon>
        <taxon>Dikarya</taxon>
        <taxon>Basidiomycota</taxon>
        <taxon>Agaricomycotina</taxon>
        <taxon>Agaricomycetes</taxon>
        <taxon>Agaricomycetidae</taxon>
        <taxon>Agaricales</taxon>
        <taxon>Marasmiineae</taxon>
        <taxon>Mycenaceae</taxon>
        <taxon>Mycena</taxon>
    </lineage>
</organism>
<sequence length="252" mass="27881">MRRFQSVSPAPFCCAVADPAPHVRRFSGHRESRTLPSAAPSLIPHRTRRFSGRESHAIPSSAPSLIPRHARRFSVRCESRALPAAPSLIPHPARRFSERESRTLPSAVPSLIPHRTCVAHVGFQDRVSAPPHSRYTVPDPHQADKIHDAITPMCSGFPTISPKFLIIGIQSCCLPSIAPTPGIITVATIIIHHATLLLAHRRITAPDAIQDALIQYSKSSINSEVQDWLAEFPTAERDEIIQFIMEHQLPMI</sequence>
<gene>
    <name evidence="1" type="ORF">MVEN_01694400</name>
</gene>